<keyword evidence="4" id="KW-1015">Disulfide bond</keyword>
<dbReference type="PRINTS" id="PR01028">
    <property type="entry name" value="OPIOIDPRCRSR"/>
</dbReference>
<dbReference type="GO" id="GO:0043679">
    <property type="term" value="C:axon terminus"/>
    <property type="evidence" value="ECO:0007669"/>
    <property type="project" value="TreeGrafter"/>
</dbReference>
<dbReference type="GO" id="GO:0005886">
    <property type="term" value="C:plasma membrane"/>
    <property type="evidence" value="ECO:0007669"/>
    <property type="project" value="TreeGrafter"/>
</dbReference>
<evidence type="ECO:0000313" key="7">
    <source>
        <dbReference type="EMBL" id="OCT62555.1"/>
    </source>
</evidence>
<dbReference type="GO" id="GO:0030425">
    <property type="term" value="C:dendrite"/>
    <property type="evidence" value="ECO:0007669"/>
    <property type="project" value="TreeGrafter"/>
</dbReference>
<keyword evidence="3" id="KW-0964">Secreted</keyword>
<sequence length="279" mass="31835">MGWLTLVMFLSLSASQGIHGDCVSRCFSCSLQMKALSTKFNPVVCSLQCEGSLLPDDEWESCSQLLSSQEGIIEVKKEQELVSPLVDSQGIMVKRYGGFIRKPDKNKFLNGKRENTSFSKRYGGFLHKYTLRDLQDLSSNSETKLESPDAEELGWSSPTWETKDEMKRYGGFLRKYPKRSSAQEGDSEQGLEKKRRLQEGLEPGQAIVTGQEIETGQEVDLEHGTAELEKRYGGFLRRIRPKLRWDNQKRYGGFLRRQFKVNARSEEDPTMFSGELSYL</sequence>
<evidence type="ECO:0000256" key="3">
    <source>
        <dbReference type="ARBA" id="ARBA00022525"/>
    </source>
</evidence>
<evidence type="ECO:0000256" key="4">
    <source>
        <dbReference type="ARBA" id="ARBA00023157"/>
    </source>
</evidence>
<evidence type="ECO:0000256" key="1">
    <source>
        <dbReference type="ARBA" id="ARBA00004613"/>
    </source>
</evidence>
<dbReference type="EMBL" id="CM004482">
    <property type="protein sequence ID" value="OCT62555.1"/>
    <property type="molecule type" value="Genomic_DNA"/>
</dbReference>
<reference evidence="8" key="1">
    <citation type="journal article" date="2016" name="Nature">
        <title>Genome evolution in the allotetraploid frog Xenopus laevis.</title>
        <authorList>
            <person name="Session A.M."/>
            <person name="Uno Y."/>
            <person name="Kwon T."/>
            <person name="Chapman J.A."/>
            <person name="Toyoda A."/>
            <person name="Takahashi S."/>
            <person name="Fukui A."/>
            <person name="Hikosaka A."/>
            <person name="Suzuki A."/>
            <person name="Kondo M."/>
            <person name="van Heeringen S.J."/>
            <person name="Quigley I."/>
            <person name="Heinz S."/>
            <person name="Ogino H."/>
            <person name="Ochi H."/>
            <person name="Hellsten U."/>
            <person name="Lyons J.B."/>
            <person name="Simakov O."/>
            <person name="Putnam N."/>
            <person name="Stites J."/>
            <person name="Kuroki Y."/>
            <person name="Tanaka T."/>
            <person name="Michiue T."/>
            <person name="Watanabe M."/>
            <person name="Bogdanovic O."/>
            <person name="Lister R."/>
            <person name="Georgiou G."/>
            <person name="Paranjpe S.S."/>
            <person name="van Kruijsbergen I."/>
            <person name="Shu S."/>
            <person name="Carlson J."/>
            <person name="Kinoshita T."/>
            <person name="Ohta Y."/>
            <person name="Mawaribuchi S."/>
            <person name="Jenkins J."/>
            <person name="Grimwood J."/>
            <person name="Schmutz J."/>
            <person name="Mitros T."/>
            <person name="Mozaffari S.V."/>
            <person name="Suzuki Y."/>
            <person name="Haramoto Y."/>
            <person name="Yamamoto T.S."/>
            <person name="Takagi C."/>
            <person name="Heald R."/>
            <person name="Miller K."/>
            <person name="Haudenschild C."/>
            <person name="Kitzman J."/>
            <person name="Nakayama T."/>
            <person name="Izutsu Y."/>
            <person name="Robert J."/>
            <person name="Fortriede J."/>
            <person name="Burns K."/>
            <person name="Lotay V."/>
            <person name="Karimi K."/>
            <person name="Yasuoka Y."/>
            <person name="Dichmann D.S."/>
            <person name="Flajnik M.F."/>
            <person name="Houston D.W."/>
            <person name="Shendure J."/>
            <person name="DuPasquier L."/>
            <person name="Vize P.D."/>
            <person name="Zorn A.M."/>
            <person name="Ito M."/>
            <person name="Marcotte E.M."/>
            <person name="Wallingford J.B."/>
            <person name="Ito Y."/>
            <person name="Asashima M."/>
            <person name="Ueno N."/>
            <person name="Matsuda Y."/>
            <person name="Veenstra G.J."/>
            <person name="Fujiyama A."/>
            <person name="Harland R.M."/>
            <person name="Taira M."/>
            <person name="Rokhsar D.S."/>
        </authorList>
    </citation>
    <scope>NUCLEOTIDE SEQUENCE [LARGE SCALE GENOMIC DNA]</scope>
    <source>
        <strain evidence="8">J</strain>
    </source>
</reference>
<evidence type="ECO:0000256" key="5">
    <source>
        <dbReference type="SAM" id="MobiDB-lite"/>
    </source>
</evidence>
<evidence type="ECO:0000256" key="2">
    <source>
        <dbReference type="ARBA" id="ARBA00008543"/>
    </source>
</evidence>
<dbReference type="GO" id="GO:0007218">
    <property type="term" value="P:neuropeptide signaling pathway"/>
    <property type="evidence" value="ECO:0007669"/>
    <property type="project" value="InterPro"/>
</dbReference>
<dbReference type="PANTHER" id="PTHR11438">
    <property type="entry name" value="PROENKEPHALIN"/>
    <property type="match status" value="1"/>
</dbReference>
<evidence type="ECO:0000256" key="6">
    <source>
        <dbReference type="SAM" id="SignalP"/>
    </source>
</evidence>
<comment type="subcellular location">
    <subcellularLocation>
        <location evidence="1">Secreted</location>
    </subcellularLocation>
</comment>
<accession>A0A974H323</accession>
<proteinExistence type="inferred from homology"/>
<evidence type="ECO:0000313" key="8">
    <source>
        <dbReference type="Proteomes" id="UP000694892"/>
    </source>
</evidence>
<feature type="region of interest" description="Disordered" evidence="5">
    <location>
        <begin position="200"/>
        <end position="221"/>
    </location>
</feature>
<gene>
    <name evidence="7" type="ORF">XELAEV_18043638mg</name>
</gene>
<dbReference type="OMA" id="CSMCAVQ"/>
<feature type="chain" id="PRO_5036985803" evidence="6">
    <location>
        <begin position="21"/>
        <end position="279"/>
    </location>
</feature>
<dbReference type="AlphaFoldDB" id="A0A974H323"/>
<protein>
    <submittedName>
        <fullName evidence="7">Uncharacterized protein</fullName>
    </submittedName>
</protein>
<dbReference type="Pfam" id="PF01160">
    <property type="entry name" value="Opiods_neuropep"/>
    <property type="match status" value="1"/>
</dbReference>
<name>A0A974H323_XENLA</name>
<organism evidence="7 8">
    <name type="scientific">Xenopus laevis</name>
    <name type="common">African clawed frog</name>
    <dbReference type="NCBI Taxonomy" id="8355"/>
    <lineage>
        <taxon>Eukaryota</taxon>
        <taxon>Metazoa</taxon>
        <taxon>Chordata</taxon>
        <taxon>Craniata</taxon>
        <taxon>Vertebrata</taxon>
        <taxon>Euteleostomi</taxon>
        <taxon>Amphibia</taxon>
        <taxon>Batrachia</taxon>
        <taxon>Anura</taxon>
        <taxon>Pipoidea</taxon>
        <taxon>Pipidae</taxon>
        <taxon>Xenopodinae</taxon>
        <taxon>Xenopus</taxon>
        <taxon>Xenopus</taxon>
    </lineage>
</organism>
<dbReference type="GO" id="GO:0007600">
    <property type="term" value="P:sensory perception"/>
    <property type="evidence" value="ECO:0007669"/>
    <property type="project" value="TreeGrafter"/>
</dbReference>
<dbReference type="GO" id="GO:0007268">
    <property type="term" value="P:chemical synaptic transmission"/>
    <property type="evidence" value="ECO:0007669"/>
    <property type="project" value="TreeGrafter"/>
</dbReference>
<keyword evidence="6" id="KW-0732">Signal</keyword>
<dbReference type="GO" id="GO:0043025">
    <property type="term" value="C:neuronal cell body"/>
    <property type="evidence" value="ECO:0007669"/>
    <property type="project" value="TreeGrafter"/>
</dbReference>
<dbReference type="GO" id="GO:0031628">
    <property type="term" value="F:opioid receptor binding"/>
    <property type="evidence" value="ECO:0007669"/>
    <property type="project" value="TreeGrafter"/>
</dbReference>
<dbReference type="GO" id="GO:0005576">
    <property type="term" value="C:extracellular region"/>
    <property type="evidence" value="ECO:0007669"/>
    <property type="project" value="UniProtKB-SubCell"/>
</dbReference>
<feature type="signal peptide" evidence="6">
    <location>
        <begin position="1"/>
        <end position="20"/>
    </location>
</feature>
<dbReference type="Proteomes" id="UP000694892">
    <property type="component" value="Chromosome 9_10L"/>
</dbReference>
<comment type="similarity">
    <text evidence="2">Belongs to the opioid neuropeptide precursor family.</text>
</comment>
<dbReference type="PANTHER" id="PTHR11438:SF4">
    <property type="entry name" value="PROENKEPHALIN-B"/>
    <property type="match status" value="1"/>
</dbReference>
<dbReference type="InterPro" id="IPR006024">
    <property type="entry name" value="Opioid_neupept"/>
</dbReference>